<dbReference type="Proteomes" id="UP000064967">
    <property type="component" value="Chromosome"/>
</dbReference>
<reference evidence="1 2" key="1">
    <citation type="submission" date="2015-08" db="EMBL/GenBank/DDBJ databases">
        <authorList>
            <person name="Babu N.S."/>
            <person name="Beckwith C.J."/>
            <person name="Beseler K.G."/>
            <person name="Brison A."/>
            <person name="Carone J.V."/>
            <person name="Caskin T.P."/>
            <person name="Diamond M."/>
            <person name="Durham M.E."/>
            <person name="Foxe J.M."/>
            <person name="Go M."/>
            <person name="Henderson B.A."/>
            <person name="Jones I.B."/>
            <person name="McGettigan J.A."/>
            <person name="Micheletti S.J."/>
            <person name="Nasrallah M.E."/>
            <person name="Ortiz D."/>
            <person name="Piller C.R."/>
            <person name="Privatt S.R."/>
            <person name="Schneider S.L."/>
            <person name="Sharp S."/>
            <person name="Smith T.C."/>
            <person name="Stanton J.D."/>
            <person name="Ullery H.E."/>
            <person name="Wilson R.J."/>
            <person name="Serrano M.G."/>
            <person name="Buck G."/>
            <person name="Lee V."/>
            <person name="Wang Y."/>
            <person name="Carvalho R."/>
            <person name="Voegtly L."/>
            <person name="Shi R."/>
            <person name="Duckworth R."/>
            <person name="Johnson A."/>
            <person name="Loviza R."/>
            <person name="Walstead R."/>
            <person name="Shah Z."/>
            <person name="Kiflezghi M."/>
            <person name="Wade K."/>
            <person name="Ball S.L."/>
            <person name="Bradley K.W."/>
            <person name="Asai D.J."/>
            <person name="Bowman C.A."/>
            <person name="Russell D.A."/>
            <person name="Pope W.H."/>
            <person name="Jacobs-Sera D."/>
            <person name="Hendrix R.W."/>
            <person name="Hatfull G.F."/>
        </authorList>
    </citation>
    <scope>NUCLEOTIDE SEQUENCE [LARGE SCALE GENOMIC DNA]</scope>
    <source>
        <strain evidence="1 2">DSM 27648</strain>
    </source>
</reference>
<accession>A0A0K1QAF5</accession>
<keyword evidence="2" id="KW-1185">Reference proteome</keyword>
<dbReference type="EMBL" id="CP012333">
    <property type="protein sequence ID" value="AKV02714.1"/>
    <property type="molecule type" value="Genomic_DNA"/>
</dbReference>
<dbReference type="AlphaFoldDB" id="A0A0K1QAF5"/>
<evidence type="ECO:0000313" key="1">
    <source>
        <dbReference type="EMBL" id="AKV02714.1"/>
    </source>
</evidence>
<proteinExistence type="predicted"/>
<sequence length="47" mass="5033">MFRYGGHEQTPGEQVGSVQLDCELPDGDAADEVWAPAFVRFALGHAG</sequence>
<name>A0A0K1QAF5_9BACT</name>
<dbReference type="KEGG" id="llu:AKJ09_09377"/>
<organism evidence="1 2">
    <name type="scientific">Labilithrix luteola</name>
    <dbReference type="NCBI Taxonomy" id="1391654"/>
    <lineage>
        <taxon>Bacteria</taxon>
        <taxon>Pseudomonadati</taxon>
        <taxon>Myxococcota</taxon>
        <taxon>Polyangia</taxon>
        <taxon>Polyangiales</taxon>
        <taxon>Labilitrichaceae</taxon>
        <taxon>Labilithrix</taxon>
    </lineage>
</organism>
<dbReference type="STRING" id="1391654.AKJ09_09377"/>
<gene>
    <name evidence="1" type="ORF">AKJ09_09377</name>
</gene>
<evidence type="ECO:0000313" key="2">
    <source>
        <dbReference type="Proteomes" id="UP000064967"/>
    </source>
</evidence>
<protein>
    <submittedName>
        <fullName evidence="1">Uncharacterized protein</fullName>
    </submittedName>
</protein>